<dbReference type="Pfam" id="PF02269">
    <property type="entry name" value="TFIID-18kDa"/>
    <property type="match status" value="1"/>
</dbReference>
<keyword evidence="3" id="KW-0804">Transcription</keyword>
<evidence type="ECO:0000256" key="4">
    <source>
        <dbReference type="ARBA" id="ARBA00023242"/>
    </source>
</evidence>
<organism evidence="8 9">
    <name type="scientific">Dermatophagoides pteronyssinus</name>
    <name type="common">European house dust mite</name>
    <dbReference type="NCBI Taxonomy" id="6956"/>
    <lineage>
        <taxon>Eukaryota</taxon>
        <taxon>Metazoa</taxon>
        <taxon>Ecdysozoa</taxon>
        <taxon>Arthropoda</taxon>
        <taxon>Chelicerata</taxon>
        <taxon>Arachnida</taxon>
        <taxon>Acari</taxon>
        <taxon>Acariformes</taxon>
        <taxon>Sarcoptiformes</taxon>
        <taxon>Astigmata</taxon>
        <taxon>Psoroptidia</taxon>
        <taxon>Analgoidea</taxon>
        <taxon>Pyroglyphidae</taxon>
        <taxon>Dermatophagoidinae</taxon>
        <taxon>Dermatophagoides</taxon>
    </lineage>
</organism>
<comment type="similarity">
    <text evidence="5">Belongs to the TAF13 family.</text>
</comment>
<dbReference type="InterPro" id="IPR009072">
    <property type="entry name" value="Histone-fold"/>
</dbReference>
<dbReference type="PANTHER" id="PTHR11380:SF5">
    <property type="entry name" value="TRANSCRIPTION INITIATION FACTOR TFIID SUBUNIT 13"/>
    <property type="match status" value="1"/>
</dbReference>
<dbReference type="EMBL" id="NJHN03000023">
    <property type="protein sequence ID" value="KAH9425068.1"/>
    <property type="molecule type" value="Genomic_DNA"/>
</dbReference>
<feature type="compositionally biased region" description="Low complexity" evidence="7">
    <location>
        <begin position="12"/>
        <end position="21"/>
    </location>
</feature>
<evidence type="ECO:0000256" key="6">
    <source>
        <dbReference type="ARBA" id="ARBA00040136"/>
    </source>
</evidence>
<dbReference type="PANTHER" id="PTHR11380">
    <property type="entry name" value="TRANSCRIPTION INITIATION FACTOR TFIID/SUPT3-RELATED"/>
    <property type="match status" value="1"/>
</dbReference>
<evidence type="ECO:0000256" key="3">
    <source>
        <dbReference type="ARBA" id="ARBA00023163"/>
    </source>
</evidence>
<protein>
    <recommendedName>
        <fullName evidence="6">Transcription initiation factor TFIID subunit 13</fullName>
    </recommendedName>
</protein>
<feature type="region of interest" description="Disordered" evidence="7">
    <location>
        <begin position="115"/>
        <end position="140"/>
    </location>
</feature>
<keyword evidence="4" id="KW-0539">Nucleus</keyword>
<comment type="subcellular location">
    <subcellularLocation>
        <location evidence="1">Nucleus</location>
    </subcellularLocation>
</comment>
<evidence type="ECO:0000256" key="2">
    <source>
        <dbReference type="ARBA" id="ARBA00023015"/>
    </source>
</evidence>
<evidence type="ECO:0000313" key="9">
    <source>
        <dbReference type="Proteomes" id="UP000887458"/>
    </source>
</evidence>
<proteinExistence type="inferred from homology"/>
<reference evidence="8 9" key="2">
    <citation type="journal article" date="2022" name="Mol. Biol. Evol.">
        <title>Comparative Genomics Reveals Insights into the Divergent Evolution of Astigmatic Mites and Household Pest Adaptations.</title>
        <authorList>
            <person name="Xiong Q."/>
            <person name="Wan A.T."/>
            <person name="Liu X."/>
            <person name="Fung C.S."/>
            <person name="Xiao X."/>
            <person name="Malainual N."/>
            <person name="Hou J."/>
            <person name="Wang L."/>
            <person name="Wang M."/>
            <person name="Yang K.Y."/>
            <person name="Cui Y."/>
            <person name="Leung E.L."/>
            <person name="Nong W."/>
            <person name="Shin S.K."/>
            <person name="Au S.W."/>
            <person name="Jeong K.Y."/>
            <person name="Chew F.T."/>
            <person name="Hui J.H."/>
            <person name="Leung T.F."/>
            <person name="Tungtrongchitr A."/>
            <person name="Zhong N."/>
            <person name="Liu Z."/>
            <person name="Tsui S.K."/>
        </authorList>
    </citation>
    <scope>NUCLEOTIDE SEQUENCE [LARGE SCALE GENOMIC DNA]</scope>
    <source>
        <strain evidence="8">Derp</strain>
    </source>
</reference>
<keyword evidence="2" id="KW-0805">Transcription regulation</keyword>
<sequence>MSFNFNDLSEQSSSSSSSSSSTTAPKRIFTRELACMMYGFGDDRNPYAETLNLMEDLVIKYITDLLNKAYQYRTCDRLTIEDIMYAVHNDPKKISRVYDLLTMNMELKQARKAFDEISLQKQPPSSSSSSSIEKKNDEQK</sequence>
<evidence type="ECO:0000256" key="7">
    <source>
        <dbReference type="SAM" id="MobiDB-lite"/>
    </source>
</evidence>
<comment type="caution">
    <text evidence="8">The sequence shown here is derived from an EMBL/GenBank/DDBJ whole genome shotgun (WGS) entry which is preliminary data.</text>
</comment>
<dbReference type="CDD" id="cd07978">
    <property type="entry name" value="HFD_TAF13"/>
    <property type="match status" value="1"/>
</dbReference>
<dbReference type="SUPFAM" id="SSF47113">
    <property type="entry name" value="Histone-fold"/>
    <property type="match status" value="1"/>
</dbReference>
<dbReference type="Gene3D" id="1.10.20.10">
    <property type="entry name" value="Histone, subunit A"/>
    <property type="match status" value="1"/>
</dbReference>
<feature type="region of interest" description="Disordered" evidence="7">
    <location>
        <begin position="1"/>
        <end position="23"/>
    </location>
</feature>
<reference evidence="8 9" key="1">
    <citation type="journal article" date="2018" name="J. Allergy Clin. Immunol.">
        <title>High-quality assembly of Dermatophagoides pteronyssinus genome and transcriptome reveals a wide range of novel allergens.</title>
        <authorList>
            <person name="Liu X.Y."/>
            <person name="Yang K.Y."/>
            <person name="Wang M.Q."/>
            <person name="Kwok J.S."/>
            <person name="Zeng X."/>
            <person name="Yang Z."/>
            <person name="Xiao X.J."/>
            <person name="Lau C.P."/>
            <person name="Li Y."/>
            <person name="Huang Z.M."/>
            <person name="Ba J.G."/>
            <person name="Yim A.K."/>
            <person name="Ouyang C.Y."/>
            <person name="Ngai S.M."/>
            <person name="Chan T.F."/>
            <person name="Leung E.L."/>
            <person name="Liu L."/>
            <person name="Liu Z.G."/>
            <person name="Tsui S.K."/>
        </authorList>
    </citation>
    <scope>NUCLEOTIDE SEQUENCE [LARGE SCALE GENOMIC DNA]</scope>
    <source>
        <strain evidence="8">Derp</strain>
    </source>
</reference>
<feature type="compositionally biased region" description="Polar residues" evidence="7">
    <location>
        <begin position="1"/>
        <end position="11"/>
    </location>
</feature>
<evidence type="ECO:0000256" key="5">
    <source>
        <dbReference type="ARBA" id="ARBA00038392"/>
    </source>
</evidence>
<evidence type="ECO:0000313" key="8">
    <source>
        <dbReference type="EMBL" id="KAH9425068.1"/>
    </source>
</evidence>
<dbReference type="Proteomes" id="UP000887458">
    <property type="component" value="Unassembled WGS sequence"/>
</dbReference>
<keyword evidence="9" id="KW-1185">Reference proteome</keyword>
<dbReference type="InterPro" id="IPR003195">
    <property type="entry name" value="TFIID_TAF13"/>
</dbReference>
<evidence type="ECO:0000256" key="1">
    <source>
        <dbReference type="ARBA" id="ARBA00004123"/>
    </source>
</evidence>
<name>A0ABQ8JR37_DERPT</name>
<gene>
    <name evidence="8" type="primary">TAF13_2</name>
    <name evidence="8" type="ORF">DERP_011796</name>
</gene>
<accession>A0ABQ8JR37</accession>